<keyword evidence="1" id="KW-0812">Transmembrane</keyword>
<evidence type="ECO:0000313" key="3">
    <source>
        <dbReference type="Proteomes" id="UP000618931"/>
    </source>
</evidence>
<evidence type="ECO:0000256" key="1">
    <source>
        <dbReference type="SAM" id="Phobius"/>
    </source>
</evidence>
<keyword evidence="3" id="KW-1185">Reference proteome</keyword>
<reference evidence="2 3" key="1">
    <citation type="submission" date="2020-11" db="EMBL/GenBank/DDBJ databases">
        <authorList>
            <person name="Kim M.K."/>
        </authorList>
    </citation>
    <scope>NUCLEOTIDE SEQUENCE [LARGE SCALE GENOMIC DNA]</scope>
    <source>
        <strain evidence="2 3">BT662</strain>
    </source>
</reference>
<evidence type="ECO:0008006" key="4">
    <source>
        <dbReference type="Google" id="ProtNLM"/>
    </source>
</evidence>
<gene>
    <name evidence="2" type="ORF">I2H31_18015</name>
</gene>
<comment type="caution">
    <text evidence="2">The sequence shown here is derived from an EMBL/GenBank/DDBJ whole genome shotgun (WGS) entry which is preliminary data.</text>
</comment>
<dbReference type="EMBL" id="JADQDM010000011">
    <property type="protein sequence ID" value="MBF9223005.1"/>
    <property type="molecule type" value="Genomic_DNA"/>
</dbReference>
<organism evidence="2 3">
    <name type="scientific">Hymenobacter ruricola</name>
    <dbReference type="NCBI Taxonomy" id="2791023"/>
    <lineage>
        <taxon>Bacteria</taxon>
        <taxon>Pseudomonadati</taxon>
        <taxon>Bacteroidota</taxon>
        <taxon>Cytophagia</taxon>
        <taxon>Cytophagales</taxon>
        <taxon>Hymenobacteraceae</taxon>
        <taxon>Hymenobacter</taxon>
    </lineage>
</organism>
<keyword evidence="1" id="KW-1133">Transmembrane helix</keyword>
<name>A0ABS0I7S5_9BACT</name>
<accession>A0ABS0I7S5</accession>
<keyword evidence="1" id="KW-0472">Membrane</keyword>
<feature type="transmembrane region" description="Helical" evidence="1">
    <location>
        <begin position="54"/>
        <end position="77"/>
    </location>
</feature>
<sequence>MPDFSAYLSPTAAVDVVRALLWIALGLFGWLWLKGELTPKRFLTIVESEGGLSIRLILAAVWSGSIMCMLAAGRFTVDEAVKLNAITELLLLYGTVKVLGSRFARRPPPPPATIQAQKADVDVAGNATFQSSTPPAPTVS</sequence>
<feature type="transmembrane region" description="Helical" evidence="1">
    <location>
        <begin position="12"/>
        <end position="33"/>
    </location>
</feature>
<evidence type="ECO:0000313" key="2">
    <source>
        <dbReference type="EMBL" id="MBF9223005.1"/>
    </source>
</evidence>
<proteinExistence type="predicted"/>
<protein>
    <recommendedName>
        <fullName evidence="4">DUF1622 domain-containing protein</fullName>
    </recommendedName>
</protein>
<dbReference type="Proteomes" id="UP000618931">
    <property type="component" value="Unassembled WGS sequence"/>
</dbReference>
<dbReference type="RefSeq" id="WP_196294452.1">
    <property type="nucleotide sequence ID" value="NZ_JADQDM010000011.1"/>
</dbReference>